<evidence type="ECO:0000313" key="5">
    <source>
        <dbReference type="EMBL" id="KZS92571.1"/>
    </source>
</evidence>
<name>A0A164TQY0_9AGAM</name>
<proteinExistence type="inferred from homology"/>
<keyword evidence="6" id="KW-1185">Reference proteome</keyword>
<dbReference type="SUPFAM" id="SSF53850">
    <property type="entry name" value="Periplasmic binding protein-like II"/>
    <property type="match status" value="1"/>
</dbReference>
<dbReference type="EMBL" id="KV419410">
    <property type="protein sequence ID" value="KZS92571.1"/>
    <property type="molecule type" value="Genomic_DNA"/>
</dbReference>
<protein>
    <submittedName>
        <fullName evidence="5">Periplasmic binding protein-like II</fullName>
    </submittedName>
</protein>
<dbReference type="PANTHER" id="PTHR30024:SF47">
    <property type="entry name" value="TAURINE-BINDING PERIPLASMIC PROTEIN"/>
    <property type="match status" value="1"/>
</dbReference>
<comment type="subcellular location">
    <subcellularLocation>
        <location evidence="1">Periplasm</location>
    </subcellularLocation>
</comment>
<organism evidence="5 6">
    <name type="scientific">Sistotremastrum niveocremeum HHB9708</name>
    <dbReference type="NCBI Taxonomy" id="1314777"/>
    <lineage>
        <taxon>Eukaryota</taxon>
        <taxon>Fungi</taxon>
        <taxon>Dikarya</taxon>
        <taxon>Basidiomycota</taxon>
        <taxon>Agaricomycotina</taxon>
        <taxon>Agaricomycetes</taxon>
        <taxon>Sistotremastrales</taxon>
        <taxon>Sistotremastraceae</taxon>
        <taxon>Sertulicium</taxon>
        <taxon>Sertulicium niveocremeum</taxon>
    </lineage>
</organism>
<dbReference type="InterPro" id="IPR054364">
    <property type="entry name" value="Ca3427-like_PBP2"/>
</dbReference>
<feature type="domain" description="Ca3427-like PBP 2" evidence="4">
    <location>
        <begin position="83"/>
        <end position="179"/>
    </location>
</feature>
<keyword evidence="3" id="KW-0732">Signal</keyword>
<comment type="similarity">
    <text evidence="2">Belongs to the bacterial solute-binding protein SsuA/TauA family.</text>
</comment>
<accession>A0A164TQY0</accession>
<dbReference type="GO" id="GO:0042597">
    <property type="term" value="C:periplasmic space"/>
    <property type="evidence" value="ECO:0007669"/>
    <property type="project" value="UniProtKB-SubCell"/>
</dbReference>
<dbReference type="Pfam" id="PF22384">
    <property type="entry name" value="PBP2_Ca3427_like"/>
    <property type="match status" value="1"/>
</dbReference>
<evidence type="ECO:0000256" key="2">
    <source>
        <dbReference type="ARBA" id="ARBA00010742"/>
    </source>
</evidence>
<dbReference type="Proteomes" id="UP000076722">
    <property type="component" value="Unassembled WGS sequence"/>
</dbReference>
<sequence>MPLRVGSVFAAHVASPLLQFADDDHGRTFTLTECPGTGELIDGLADDTFDLVIAPTETTIVGIAKGDAPYRLVGSYVTSPMNWAVMTGKDSQVQSIDDLKGANIGISKPGSADQIMAYVLALQHGWLESPRTLSVNFHVGDDFAGSVKSLNDGVTSACLWEWFSIKSLHDKGRIRIVGSLLTPWPSWMIAARNSSEHVSHSEIRRFCATLTQYVRSFDSADKRQKENIEFLKTRLGYPEEDARAWMLTAGFPEDCTAIPGKVITDTLNVLVSAGVLTRPTEGFNPEDFTLKDVMRLV</sequence>
<dbReference type="PANTHER" id="PTHR30024">
    <property type="entry name" value="ALIPHATIC SULFONATES-BINDING PROTEIN-RELATED"/>
    <property type="match status" value="1"/>
</dbReference>
<evidence type="ECO:0000259" key="4">
    <source>
        <dbReference type="Pfam" id="PF22384"/>
    </source>
</evidence>
<evidence type="ECO:0000256" key="3">
    <source>
        <dbReference type="ARBA" id="ARBA00022729"/>
    </source>
</evidence>
<evidence type="ECO:0000313" key="6">
    <source>
        <dbReference type="Proteomes" id="UP000076722"/>
    </source>
</evidence>
<reference evidence="5 6" key="1">
    <citation type="journal article" date="2016" name="Mol. Biol. Evol.">
        <title>Comparative Genomics of Early-Diverging Mushroom-Forming Fungi Provides Insights into the Origins of Lignocellulose Decay Capabilities.</title>
        <authorList>
            <person name="Nagy L.G."/>
            <person name="Riley R."/>
            <person name="Tritt A."/>
            <person name="Adam C."/>
            <person name="Daum C."/>
            <person name="Floudas D."/>
            <person name="Sun H."/>
            <person name="Yadav J.S."/>
            <person name="Pangilinan J."/>
            <person name="Larsson K.H."/>
            <person name="Matsuura K."/>
            <person name="Barry K."/>
            <person name="Labutti K."/>
            <person name="Kuo R."/>
            <person name="Ohm R.A."/>
            <person name="Bhattacharya S.S."/>
            <person name="Shirouzu T."/>
            <person name="Yoshinaga Y."/>
            <person name="Martin F.M."/>
            <person name="Grigoriev I.V."/>
            <person name="Hibbett D.S."/>
        </authorList>
    </citation>
    <scope>NUCLEOTIDE SEQUENCE [LARGE SCALE GENOMIC DNA]</scope>
    <source>
        <strain evidence="5 6">HHB9708</strain>
    </source>
</reference>
<dbReference type="AlphaFoldDB" id="A0A164TQY0"/>
<evidence type="ECO:0000256" key="1">
    <source>
        <dbReference type="ARBA" id="ARBA00004418"/>
    </source>
</evidence>
<gene>
    <name evidence="5" type="ORF">SISNIDRAFT_474820</name>
</gene>
<dbReference type="Gene3D" id="3.40.190.10">
    <property type="entry name" value="Periplasmic binding protein-like II"/>
    <property type="match status" value="2"/>
</dbReference>
<dbReference type="OrthoDB" id="1363at2759"/>